<reference evidence="2" key="1">
    <citation type="submission" date="2015-06" db="EMBL/GenBank/DDBJ databases">
        <authorList>
            <person name="Hoefler B.C."/>
            <person name="Straight P.D."/>
        </authorList>
    </citation>
    <scope>NUCLEOTIDE SEQUENCE</scope>
</reference>
<sequence length="104" mass="11295">MNEFYKFLKRILVTPNIVHIFKFNLIFVLNSIISFRGMAVCISLMIGRIGSVSGSNILGLLIETHCELALYSPAVALIIAGALGFLLPSSNNPVAKPKDLESTS</sequence>
<feature type="transmembrane region" description="Helical" evidence="1">
    <location>
        <begin position="20"/>
        <end position="47"/>
    </location>
</feature>
<gene>
    <name evidence="2" type="ORF">c0_g1_i2</name>
</gene>
<keyword evidence="1" id="KW-0472">Membrane</keyword>
<evidence type="ECO:0000313" key="2">
    <source>
        <dbReference type="EMBL" id="JAI36910.1"/>
    </source>
</evidence>
<protein>
    <submittedName>
        <fullName evidence="2">Uncharacterized protein</fullName>
    </submittedName>
</protein>
<dbReference type="EMBL" id="GDHF01015404">
    <property type="protein sequence ID" value="JAI36910.1"/>
    <property type="molecule type" value="Transcribed_RNA"/>
</dbReference>
<name>A0A0K8VED8_BACLA</name>
<keyword evidence="1" id="KW-0812">Transmembrane</keyword>
<feature type="transmembrane region" description="Helical" evidence="1">
    <location>
        <begin position="68"/>
        <end position="87"/>
    </location>
</feature>
<dbReference type="AlphaFoldDB" id="A0A0K8VED8"/>
<evidence type="ECO:0000256" key="1">
    <source>
        <dbReference type="SAM" id="Phobius"/>
    </source>
</evidence>
<proteinExistence type="predicted"/>
<organism evidence="2">
    <name type="scientific">Bactrocera latifrons</name>
    <name type="common">Malaysian fruit fly</name>
    <name type="synonym">Chaetodacus latifrons</name>
    <dbReference type="NCBI Taxonomy" id="174628"/>
    <lineage>
        <taxon>Eukaryota</taxon>
        <taxon>Metazoa</taxon>
        <taxon>Ecdysozoa</taxon>
        <taxon>Arthropoda</taxon>
        <taxon>Hexapoda</taxon>
        <taxon>Insecta</taxon>
        <taxon>Pterygota</taxon>
        <taxon>Neoptera</taxon>
        <taxon>Endopterygota</taxon>
        <taxon>Diptera</taxon>
        <taxon>Brachycera</taxon>
        <taxon>Muscomorpha</taxon>
        <taxon>Tephritoidea</taxon>
        <taxon>Tephritidae</taxon>
        <taxon>Bactrocera</taxon>
        <taxon>Bactrocera</taxon>
    </lineage>
</organism>
<dbReference type="OrthoDB" id="10262656at2759"/>
<accession>A0A0K8VED8</accession>
<keyword evidence="1" id="KW-1133">Transmembrane helix</keyword>